<dbReference type="InterPro" id="IPR036921">
    <property type="entry name" value="PurM-like_N_sf"/>
</dbReference>
<feature type="binding site" evidence="2">
    <location>
        <begin position="120"/>
        <end position="121"/>
    </location>
    <ligand>
        <name>ATP</name>
        <dbReference type="ChEBI" id="CHEBI:30616"/>
    </ligand>
</feature>
<dbReference type="InterPro" id="IPR036676">
    <property type="entry name" value="PurM-like_C_sf"/>
</dbReference>
<dbReference type="Gene3D" id="3.30.1330.10">
    <property type="entry name" value="PurM-like, N-terminal domain"/>
    <property type="match status" value="1"/>
</dbReference>
<feature type="binding site" evidence="2">
    <location>
        <position position="46"/>
    </location>
    <ligand>
        <name>Mg(2+)</name>
        <dbReference type="ChEBI" id="CHEBI:18420"/>
        <label>2</label>
    </ligand>
</feature>
<comment type="function">
    <text evidence="2">Catalyzes the ATP-dependent phosphorylation of thiamine-monophosphate (TMP) to form thiamine-pyrophosphate (TPP), the active form of vitamin B1.</text>
</comment>
<feature type="binding site" evidence="2">
    <location>
        <position position="44"/>
    </location>
    <ligand>
        <name>Mg(2+)</name>
        <dbReference type="ChEBI" id="CHEBI:18420"/>
        <label>4</label>
    </ligand>
</feature>
<feature type="binding site" evidence="2">
    <location>
        <position position="214"/>
    </location>
    <ligand>
        <name>Mg(2+)</name>
        <dbReference type="ChEBI" id="CHEBI:18420"/>
        <label>3</label>
    </ligand>
</feature>
<comment type="miscellaneous">
    <text evidence="2">Reaction mechanism of ThiL seems to utilize a direct, inline transfer of the gamma-phosphate of ATP to TMP rather than a phosphorylated enzyme intermediate.</text>
</comment>
<feature type="binding site" evidence="2">
    <location>
        <position position="216"/>
    </location>
    <ligand>
        <name>ATP</name>
        <dbReference type="ChEBI" id="CHEBI:30616"/>
    </ligand>
</feature>
<keyword evidence="2" id="KW-0067">ATP-binding</keyword>
<dbReference type="PANTHER" id="PTHR30270:SF0">
    <property type="entry name" value="THIAMINE-MONOPHOSPHATE KINASE"/>
    <property type="match status" value="1"/>
</dbReference>
<feature type="binding site" evidence="2">
    <location>
        <position position="307"/>
    </location>
    <ligand>
        <name>substrate</name>
    </ligand>
</feature>
<dbReference type="InterPro" id="IPR010918">
    <property type="entry name" value="PurM-like_C_dom"/>
</dbReference>
<feature type="binding site" evidence="2">
    <location>
        <position position="74"/>
    </location>
    <ligand>
        <name>Mg(2+)</name>
        <dbReference type="ChEBI" id="CHEBI:18420"/>
        <label>4</label>
    </ligand>
</feature>
<dbReference type="PIRSF" id="PIRSF005303">
    <property type="entry name" value="Thiam_monoph_kin"/>
    <property type="match status" value="1"/>
</dbReference>
<name>A0A7W2TTA3_9GAMM</name>
<dbReference type="UniPathway" id="UPA00060">
    <property type="reaction ID" value="UER00142"/>
</dbReference>
<feature type="binding site" evidence="2">
    <location>
        <position position="74"/>
    </location>
    <ligand>
        <name>Mg(2+)</name>
        <dbReference type="ChEBI" id="CHEBI:18420"/>
        <label>2</label>
    </ligand>
</feature>
<feature type="domain" description="PurM-like N-terminal" evidence="3">
    <location>
        <begin position="27"/>
        <end position="136"/>
    </location>
</feature>
<dbReference type="GO" id="GO:0009030">
    <property type="term" value="F:thiamine-phosphate kinase activity"/>
    <property type="evidence" value="ECO:0007669"/>
    <property type="project" value="UniProtKB-UniRule"/>
</dbReference>
<reference evidence="5 6" key="1">
    <citation type="submission" date="2020-07" db="EMBL/GenBank/DDBJ databases">
        <title>Halieaceae bacterium, F7430, whole genome shotgun sequencing project.</title>
        <authorList>
            <person name="Jiang S."/>
            <person name="Liu Z.W."/>
            <person name="Du Z.J."/>
        </authorList>
    </citation>
    <scope>NUCLEOTIDE SEQUENCE [LARGE SCALE GENOMIC DNA]</scope>
    <source>
        <strain evidence="5 6">F7430</strain>
    </source>
</reference>
<evidence type="ECO:0000313" key="6">
    <source>
        <dbReference type="Proteomes" id="UP000539350"/>
    </source>
</evidence>
<dbReference type="AlphaFoldDB" id="A0A7W2TTA3"/>
<keyword evidence="2" id="KW-0479">Metal-binding</keyword>
<dbReference type="GO" id="GO:0000287">
    <property type="term" value="F:magnesium ion binding"/>
    <property type="evidence" value="ECO:0007669"/>
    <property type="project" value="UniProtKB-UniRule"/>
</dbReference>
<feature type="domain" description="PurM-like C-terminal" evidence="4">
    <location>
        <begin position="149"/>
        <end position="252"/>
    </location>
</feature>
<sequence length="310" mass="32197">MAAGEFDLIYRYFSSLGRGPAVDLSVGDDCAILKLQPGERLATSIDTLVEAVHFPAEAFPEDLGFRAVAVAASDLAAMGAKPVAMTLALSLPEPDELWLHTFSEGLAAAVKAFDLPLVGGDTTKGPLTITVQVMGALPADKALLRSAAQVGDMLCVSGPLGDGAAGLSVVQGEWEGRWQGGAQFADYLEQRYYRPSPRLALGQQLLGSATAAIDISDGLLADAGHIAAASGVKLVIEPELIPLSAALAALKDREQALRWALSGGDDYELCFCLPSGSPVPKGCTRIGQVVAGEGVECNSSVISQAGYQHF</sequence>
<feature type="binding site" evidence="2">
    <location>
        <position position="265"/>
    </location>
    <ligand>
        <name>substrate</name>
    </ligand>
</feature>
<comment type="pathway">
    <text evidence="2">Cofactor biosynthesis; thiamine diphosphate biosynthesis; thiamine diphosphate from thiamine phosphate: step 1/1.</text>
</comment>
<feature type="binding site" evidence="2">
    <location>
        <position position="217"/>
    </location>
    <ligand>
        <name>Mg(2+)</name>
        <dbReference type="ChEBI" id="CHEBI:18420"/>
        <label>5</label>
    </ligand>
</feature>
<dbReference type="Pfam" id="PF00586">
    <property type="entry name" value="AIRS"/>
    <property type="match status" value="1"/>
</dbReference>
<comment type="similarity">
    <text evidence="2">Belongs to the thiamine-monophosphate kinase family.</text>
</comment>
<feature type="binding site" evidence="2">
    <location>
        <position position="74"/>
    </location>
    <ligand>
        <name>Mg(2+)</name>
        <dbReference type="ChEBI" id="CHEBI:18420"/>
        <label>3</label>
    </ligand>
</feature>
<proteinExistence type="inferred from homology"/>
<dbReference type="InterPro" id="IPR016188">
    <property type="entry name" value="PurM-like_N"/>
</dbReference>
<protein>
    <recommendedName>
        <fullName evidence="2">Thiamine-monophosphate kinase</fullName>
        <shortName evidence="2">TMP kinase</shortName>
        <shortName evidence="2">Thiamine-phosphate kinase</shortName>
        <ecNumber evidence="2">2.7.4.16</ecNumber>
    </recommendedName>
</protein>
<dbReference type="Pfam" id="PF02769">
    <property type="entry name" value="AIRS_C"/>
    <property type="match status" value="1"/>
</dbReference>
<feature type="binding site" evidence="2">
    <location>
        <position position="29"/>
    </location>
    <ligand>
        <name>Mg(2+)</name>
        <dbReference type="ChEBI" id="CHEBI:18420"/>
        <label>4</label>
    </ligand>
</feature>
<evidence type="ECO:0000259" key="4">
    <source>
        <dbReference type="Pfam" id="PF02769"/>
    </source>
</evidence>
<dbReference type="NCBIfam" id="TIGR01379">
    <property type="entry name" value="thiL"/>
    <property type="match status" value="1"/>
</dbReference>
<dbReference type="InterPro" id="IPR006283">
    <property type="entry name" value="ThiL-like"/>
</dbReference>
<feature type="binding site" evidence="2">
    <location>
        <position position="46"/>
    </location>
    <ligand>
        <name>Mg(2+)</name>
        <dbReference type="ChEBI" id="CHEBI:18420"/>
        <label>1</label>
    </ligand>
</feature>
<dbReference type="CDD" id="cd02194">
    <property type="entry name" value="ThiL"/>
    <property type="match status" value="1"/>
</dbReference>
<dbReference type="EC" id="2.7.4.16" evidence="2"/>
<keyword evidence="2" id="KW-0547">Nucleotide-binding</keyword>
<comment type="catalytic activity">
    <reaction evidence="2">
        <text>thiamine phosphate + ATP = thiamine diphosphate + ADP</text>
        <dbReference type="Rhea" id="RHEA:15913"/>
        <dbReference type="ChEBI" id="CHEBI:30616"/>
        <dbReference type="ChEBI" id="CHEBI:37575"/>
        <dbReference type="ChEBI" id="CHEBI:58937"/>
        <dbReference type="ChEBI" id="CHEBI:456216"/>
        <dbReference type="EC" id="2.7.4.16"/>
    </reaction>
</comment>
<dbReference type="Proteomes" id="UP000539350">
    <property type="component" value="Unassembled WGS sequence"/>
</dbReference>
<dbReference type="GO" id="GO:0005524">
    <property type="term" value="F:ATP binding"/>
    <property type="evidence" value="ECO:0007669"/>
    <property type="project" value="UniProtKB-UniRule"/>
</dbReference>
<keyword evidence="2 5" id="KW-0418">Kinase</keyword>
<dbReference type="Gene3D" id="3.90.650.10">
    <property type="entry name" value="PurM-like C-terminal domain"/>
    <property type="match status" value="1"/>
</dbReference>
<keyword evidence="6" id="KW-1185">Reference proteome</keyword>
<dbReference type="SUPFAM" id="SSF55326">
    <property type="entry name" value="PurM N-terminal domain-like"/>
    <property type="match status" value="1"/>
</dbReference>
<feature type="binding site" evidence="2">
    <location>
        <position position="145"/>
    </location>
    <ligand>
        <name>ATP</name>
        <dbReference type="ChEBI" id="CHEBI:30616"/>
    </ligand>
</feature>
<keyword evidence="2 5" id="KW-0808">Transferase</keyword>
<evidence type="ECO:0000259" key="3">
    <source>
        <dbReference type="Pfam" id="PF00586"/>
    </source>
</evidence>
<accession>A0A7W2TTA3</accession>
<evidence type="ECO:0000256" key="2">
    <source>
        <dbReference type="HAMAP-Rule" id="MF_02128"/>
    </source>
</evidence>
<evidence type="ECO:0000256" key="1">
    <source>
        <dbReference type="ARBA" id="ARBA00022977"/>
    </source>
</evidence>
<feature type="binding site" evidence="2">
    <location>
        <position position="121"/>
    </location>
    <ligand>
        <name>Mg(2+)</name>
        <dbReference type="ChEBI" id="CHEBI:18420"/>
        <label>1</label>
    </ligand>
</feature>
<dbReference type="GO" id="GO:0009228">
    <property type="term" value="P:thiamine biosynthetic process"/>
    <property type="evidence" value="ECO:0007669"/>
    <property type="project" value="UniProtKB-KW"/>
</dbReference>
<dbReference type="GO" id="GO:0009229">
    <property type="term" value="P:thiamine diphosphate biosynthetic process"/>
    <property type="evidence" value="ECO:0007669"/>
    <property type="project" value="UniProtKB-UniRule"/>
</dbReference>
<dbReference type="HAMAP" id="MF_02128">
    <property type="entry name" value="TMP_kinase"/>
    <property type="match status" value="1"/>
</dbReference>
<keyword evidence="2" id="KW-0460">Magnesium</keyword>
<gene>
    <name evidence="2 5" type="primary">thiL</name>
    <name evidence="5" type="ORF">H2508_00280</name>
</gene>
<dbReference type="PANTHER" id="PTHR30270">
    <property type="entry name" value="THIAMINE-MONOPHOSPHATE KINASE"/>
    <property type="match status" value="1"/>
</dbReference>
<comment type="caution">
    <text evidence="5">The sequence shown here is derived from an EMBL/GenBank/DDBJ whole genome shotgun (WGS) entry which is preliminary data.</text>
</comment>
<keyword evidence="1 2" id="KW-0784">Thiamine biosynthesis</keyword>
<feature type="binding site" evidence="2">
    <location>
        <position position="29"/>
    </location>
    <ligand>
        <name>Mg(2+)</name>
        <dbReference type="ChEBI" id="CHEBI:18420"/>
        <label>3</label>
    </ligand>
</feature>
<evidence type="ECO:0000313" key="5">
    <source>
        <dbReference type="EMBL" id="MBA6411555.1"/>
    </source>
</evidence>
<feature type="binding site" evidence="2">
    <location>
        <position position="53"/>
    </location>
    <ligand>
        <name>substrate</name>
    </ligand>
</feature>
<organism evidence="5 6">
    <name type="scientific">Sediminihaliea albiluteola</name>
    <dbReference type="NCBI Taxonomy" id="2758564"/>
    <lineage>
        <taxon>Bacteria</taxon>
        <taxon>Pseudomonadati</taxon>
        <taxon>Pseudomonadota</taxon>
        <taxon>Gammaproteobacteria</taxon>
        <taxon>Cellvibrionales</taxon>
        <taxon>Halieaceae</taxon>
        <taxon>Sediminihaliea</taxon>
    </lineage>
</organism>
<dbReference type="EMBL" id="JACFXU010000008">
    <property type="protein sequence ID" value="MBA6411555.1"/>
    <property type="molecule type" value="Genomic_DNA"/>
</dbReference>
<comment type="caution">
    <text evidence="2">Lacks conserved residue(s) required for the propagation of feature annotation.</text>
</comment>
<dbReference type="SUPFAM" id="SSF56042">
    <property type="entry name" value="PurM C-terminal domain-like"/>
    <property type="match status" value="1"/>
</dbReference>
<dbReference type="RefSeq" id="WP_182168416.1">
    <property type="nucleotide sequence ID" value="NZ_JACFXU010000008.1"/>
</dbReference>